<keyword evidence="1" id="KW-1133">Transmembrane helix</keyword>
<reference evidence="3 4" key="1">
    <citation type="submission" date="2019-03" db="EMBL/GenBank/DDBJ databases">
        <title>Cellulosimicrobium funkei JCM14302 Assembly.</title>
        <authorList>
            <person name="Dou T."/>
        </authorList>
    </citation>
    <scope>NUCLEOTIDE SEQUENCE [LARGE SCALE GENOMIC DNA]</scope>
    <source>
        <strain evidence="3 4">JCM 14302</strain>
    </source>
</reference>
<dbReference type="InterPro" id="IPR028087">
    <property type="entry name" value="Tad_N"/>
</dbReference>
<evidence type="ECO:0000259" key="2">
    <source>
        <dbReference type="Pfam" id="PF13400"/>
    </source>
</evidence>
<dbReference type="GeneID" id="95686408"/>
<dbReference type="Proteomes" id="UP000298003">
    <property type="component" value="Unassembled WGS sequence"/>
</dbReference>
<feature type="transmembrane region" description="Helical" evidence="1">
    <location>
        <begin position="15"/>
        <end position="34"/>
    </location>
</feature>
<keyword evidence="4" id="KW-1185">Reference proteome</keyword>
<organism evidence="3 4">
    <name type="scientific">Cellulosimicrobium funkei</name>
    <dbReference type="NCBI Taxonomy" id="264251"/>
    <lineage>
        <taxon>Bacteria</taxon>
        <taxon>Bacillati</taxon>
        <taxon>Actinomycetota</taxon>
        <taxon>Actinomycetes</taxon>
        <taxon>Micrococcales</taxon>
        <taxon>Promicromonosporaceae</taxon>
        <taxon>Cellulosimicrobium</taxon>
    </lineage>
</organism>
<evidence type="ECO:0000256" key="1">
    <source>
        <dbReference type="SAM" id="Phobius"/>
    </source>
</evidence>
<sequence length="141" mass="14494">MSWIRTRLRSDRGDSSLLIIMLAAAVIIAIGIVVDGGGKLRANDTAEYAAQQAARAAGQQINVAAVRDGARPGMSTNAAVAAAQNTLAASGVTGRVSVNGDEVTVTAQTTYKAKILVFLGERNSTATATARIARGVTQEIP</sequence>
<dbReference type="RefSeq" id="WP_061268903.1">
    <property type="nucleotide sequence ID" value="NZ_SOZH01000012.1"/>
</dbReference>
<evidence type="ECO:0000313" key="3">
    <source>
        <dbReference type="EMBL" id="TFF04368.1"/>
    </source>
</evidence>
<evidence type="ECO:0000313" key="4">
    <source>
        <dbReference type="Proteomes" id="UP000298003"/>
    </source>
</evidence>
<feature type="domain" description="Putative Flp pilus-assembly TadG-like N-terminal" evidence="2">
    <location>
        <begin position="17"/>
        <end position="60"/>
    </location>
</feature>
<dbReference type="Pfam" id="PF13400">
    <property type="entry name" value="Tad"/>
    <property type="match status" value="1"/>
</dbReference>
<protein>
    <recommendedName>
        <fullName evidence="2">Putative Flp pilus-assembly TadG-like N-terminal domain-containing protein</fullName>
    </recommendedName>
</protein>
<comment type="caution">
    <text evidence="3">The sequence shown here is derived from an EMBL/GenBank/DDBJ whole genome shotgun (WGS) entry which is preliminary data.</text>
</comment>
<dbReference type="EMBL" id="SOZH01000012">
    <property type="protein sequence ID" value="TFF04368.1"/>
    <property type="molecule type" value="Genomic_DNA"/>
</dbReference>
<keyword evidence="1" id="KW-0472">Membrane</keyword>
<dbReference type="AlphaFoldDB" id="A0A4Y8QYK6"/>
<name>A0A4Y8QYK6_9MICO</name>
<keyword evidence="1" id="KW-0812">Transmembrane</keyword>
<gene>
    <name evidence="3" type="ORF">E1O70_18150</name>
</gene>
<accession>A0A4Y8QYK6</accession>
<proteinExistence type="predicted"/>